<evidence type="ECO:0000256" key="1">
    <source>
        <dbReference type="ARBA" id="ARBA00004430"/>
    </source>
</evidence>
<evidence type="ECO:0000313" key="4">
    <source>
        <dbReference type="Proteomes" id="UP000747399"/>
    </source>
</evidence>
<reference evidence="3" key="1">
    <citation type="journal article" date="2021" name="Proc. Natl. Acad. Sci. U.S.A.">
        <title>Three genomes in the algal genus Volvox reveal the fate of a haploid sex-determining region after a transition to homothallism.</title>
        <authorList>
            <person name="Yamamoto K."/>
            <person name="Hamaji T."/>
            <person name="Kawai-Toyooka H."/>
            <person name="Matsuzaki R."/>
            <person name="Takahashi F."/>
            <person name="Nishimura Y."/>
            <person name="Kawachi M."/>
            <person name="Noguchi H."/>
            <person name="Minakuchi Y."/>
            <person name="Umen J.G."/>
            <person name="Toyoda A."/>
            <person name="Nozaki H."/>
        </authorList>
    </citation>
    <scope>NUCLEOTIDE SEQUENCE</scope>
    <source>
        <strain evidence="3">NIES-3780</strain>
    </source>
</reference>
<feature type="compositionally biased region" description="Basic and acidic residues" evidence="2">
    <location>
        <begin position="459"/>
        <end position="471"/>
    </location>
</feature>
<dbReference type="Proteomes" id="UP000747399">
    <property type="component" value="Unassembled WGS sequence"/>
</dbReference>
<feature type="region of interest" description="Disordered" evidence="2">
    <location>
        <begin position="1512"/>
        <end position="1531"/>
    </location>
</feature>
<protein>
    <submittedName>
        <fullName evidence="3">Uncharacterized protein</fullName>
    </submittedName>
</protein>
<feature type="compositionally biased region" description="Low complexity" evidence="2">
    <location>
        <begin position="1161"/>
        <end position="1172"/>
    </location>
</feature>
<keyword evidence="4" id="KW-1185">Reference proteome</keyword>
<feature type="non-terminal residue" evidence="3">
    <location>
        <position position="1666"/>
    </location>
</feature>
<feature type="region of interest" description="Disordered" evidence="2">
    <location>
        <begin position="1"/>
        <end position="21"/>
    </location>
</feature>
<dbReference type="InterPro" id="IPR032675">
    <property type="entry name" value="LRR_dom_sf"/>
</dbReference>
<comment type="caution">
    <text evidence="3">The sequence shown here is derived from an EMBL/GenBank/DDBJ whole genome shotgun (WGS) entry which is preliminary data.</text>
</comment>
<gene>
    <name evidence="3" type="ORF">Vafri_16614</name>
</gene>
<feature type="region of interest" description="Disordered" evidence="2">
    <location>
        <begin position="459"/>
        <end position="483"/>
    </location>
</feature>
<feature type="compositionally biased region" description="Low complexity" evidence="2">
    <location>
        <begin position="9"/>
        <end position="21"/>
    </location>
</feature>
<feature type="compositionally biased region" description="Gly residues" evidence="2">
    <location>
        <begin position="1514"/>
        <end position="1526"/>
    </location>
</feature>
<dbReference type="EMBL" id="BNCO01000051">
    <property type="protein sequence ID" value="GIL62396.1"/>
    <property type="molecule type" value="Genomic_DNA"/>
</dbReference>
<dbReference type="Gene3D" id="3.80.10.10">
    <property type="entry name" value="Ribonuclease Inhibitor"/>
    <property type="match status" value="2"/>
</dbReference>
<dbReference type="GO" id="GO:0005930">
    <property type="term" value="C:axoneme"/>
    <property type="evidence" value="ECO:0007669"/>
    <property type="project" value="UniProtKB-SubCell"/>
</dbReference>
<proteinExistence type="predicted"/>
<sequence length="1666" mass="163124">GGGGGGGTASEATEAAETGSAAEAGAGLPCCPVVSSLRHWSRLTNLQDVELVGRSGTDSGDPWDHVLSAFLPSLPHLTRLAFHPPVLRDAAAALAPLEHATSLARLELGGCGATPLQLHEGAWRALAAAPSLEVLLLGHCEVAVGRALAASPEELGSAAGTEYRSAAASLGLAAAAASLSKWNAAGTARGGGGGGSFLDGEGVGGWGTGRWIPNVCGSSRWGPCLNSGVGAGSGGWYGGTDLYVSGGGGGGGPTTPEGSPVRYGAHGTLGWTNRSEPGVSEAAADDLLLDSEGVELSDLKPIQHWNWDTESGGSGGGGGGGGSGNVGSAASVTAVAAAQSGPDVMAAGWGFNGGMGTGAVAGCDGWQAGVQCLSGSPALVPSGWAWGNREGYGDAAAGLVSKPAGEAGIAVGAQPSGTAGGRGGTAGSGGLQMTTMESGWENGREVSGGGLEGKCRAYQEEKGAEESKSDGRAGTGGPNDALSLTPRHVVKQEMRLEARRRQFQSNQHAAAAAVARAAAVGSGPGSGRVSPVQLENDPATAIVAAGAAAVPAAPPPPQSVEPAARCTLHASNESPPSLAAEAAVAAADVVRPPTPSTGGVGTPASDRASVAVSTEPSCIGSSSVPSSRSSYCINMTRCGVMQSSIARPASEGGYSWCSSCANDDVVVAAAAAAAAAASAAVGGVVRPASRDVEGARQPLLLALGGPYPANESAGASDDPIGYGSGVAAAAGDVAVSEREGDLPATIDADSGNVNEMADQVLVVRQCNSFLSTIVRDDPARPPPIENPSIASVSLRGGNCSRTGEGDAVTNANASGGAGTGQAEAEIVAAALSAAAAFRANANVNVNVSANVNASASVPESGSTQSSSPVMNGGCLAGAAAPAAAVAAAWNAVGAAAAAADSTAATAAPPVPDAATPPVATSQAVTTCREELTAAAAAPTSAATAAALAAAVTFAACSVSSNTAAMKRVASAAADLGGHSSRSIGGGGGGGGGALPGGGPLKLMGRTRGMKYQNAFSSLRRLSLLSIGDGDLVLLASCTSIQNCLLNLSLADCSDLRDGAMKSVVKLRRLEHLSLRGLTATYDPIIGGWTNLTELRALEIGLSPAAAAAAGAAATAAAAADAAANDNNGKPPPVLGDDLGELRNGAERVLDGGGGRNGDVCSGDGPAASASAGDGNGNRDGTAKAVCIVTETMGQPMENVGVNSIGTPSGGGSGVIAAAAAGCSTHLRTWEKWPSRVGGEATELASLQAALCGAACGGGGGGGGGGGQPLYQIYDDDLDATVAMVAAAGGFNSDVDDDTGAGGSTYAEAMYGSGSSRRSSDMGGIHGSQHLDEDFLYSKDNDDFGCGDCDRMDGTAAFTDAVRGQPIGLLSVGADYRAGADSGLWGSSPFLSNPGTYAPSAPPGTCGFGEQQDLVGAFSEHPRRTGYGRHSGGGSGGKCIDDDGDCFDENVGSVRHCTTNRGGVRQGSPWPTSPVFGTGGFSSAASAARAGWDVGVGSRTAVRWAPPIAVQNCAGTGGGGGSSGSGGDADERVHGARNGIVAVAAAAEAAATKTTPTREAPPPCPLTDNGLQLLLQLLPKLQELYLHNLPHLTPGTLEQVVRASHGSAYPGGKGGEAGYQSTDPRVSRALAILLVARCPSSCVLVLTLLRKRAAARKQGATEGLIGS</sequence>
<feature type="region of interest" description="Disordered" evidence="2">
    <location>
        <begin position="1149"/>
        <end position="1176"/>
    </location>
</feature>
<accession>A0A8J4BHQ0</accession>
<organism evidence="3 4">
    <name type="scientific">Volvox africanus</name>
    <dbReference type="NCBI Taxonomy" id="51714"/>
    <lineage>
        <taxon>Eukaryota</taxon>
        <taxon>Viridiplantae</taxon>
        <taxon>Chlorophyta</taxon>
        <taxon>core chlorophytes</taxon>
        <taxon>Chlorophyceae</taxon>
        <taxon>CS clade</taxon>
        <taxon>Chlamydomonadales</taxon>
        <taxon>Volvocaceae</taxon>
        <taxon>Volvox</taxon>
    </lineage>
</organism>
<evidence type="ECO:0000313" key="3">
    <source>
        <dbReference type="EMBL" id="GIL62396.1"/>
    </source>
</evidence>
<comment type="subcellular location">
    <subcellularLocation>
        <location evidence="1">Cytoplasm</location>
        <location evidence="1">Cytoskeleton</location>
        <location evidence="1">Cilium axoneme</location>
    </subcellularLocation>
</comment>
<name>A0A8J4BHQ0_9CHLO</name>
<evidence type="ECO:0000256" key="2">
    <source>
        <dbReference type="SAM" id="MobiDB-lite"/>
    </source>
</evidence>